<comment type="caution">
    <text evidence="9">The sequence shown here is derived from an EMBL/GenBank/DDBJ whole genome shotgun (WGS) entry which is preliminary data.</text>
</comment>
<protein>
    <submittedName>
        <fullName evidence="9">Cytochrome c-type biogenesis protein</fullName>
    </submittedName>
</protein>
<accession>A0A562RHG4</accession>
<feature type="transmembrane region" description="Helical" evidence="7">
    <location>
        <begin position="168"/>
        <end position="191"/>
    </location>
</feature>
<evidence type="ECO:0000259" key="8">
    <source>
        <dbReference type="Pfam" id="PF02683"/>
    </source>
</evidence>
<gene>
    <name evidence="9" type="ORF">LZ24_02745</name>
</gene>
<comment type="similarity">
    <text evidence="2">Belongs to the DsbD family.</text>
</comment>
<keyword evidence="5 7" id="KW-1133">Transmembrane helix</keyword>
<reference evidence="9 10" key="1">
    <citation type="submission" date="2019-07" db="EMBL/GenBank/DDBJ databases">
        <title>Genome sequencing of 100 strains of the haloalkaliphilic chemolithoautotrophic sulfur-oxidizing bacterium Thioalkalivibrio.</title>
        <authorList>
            <person name="Muyzer G."/>
        </authorList>
    </citation>
    <scope>NUCLEOTIDE SEQUENCE [LARGE SCALE GENOMIC DNA]</scope>
    <source>
        <strain evidence="9 10">ASO4-4</strain>
    </source>
</reference>
<sequence length="235" mass="24676">MIIIEPVSLAAAFGAGLLSFLSPCILPLIPAYFSFISGVSIEELAEGPSSAAKRSIRRSTFGFILGFSIVFIALGASASFLGQLFSGTGLWLRMAGGAMVLIFGLHLMGALRIPLLQTEKRVHLKSRPVHGLAALFIGMAFAAGWSPCIGPLLGSILVIAGTKESVEYGILLLSVYAAGLALPFALLAFAATRLMVLIKKARGFIRVANVTAGLLLVATGLLLMTDQMGRLVFIP</sequence>
<proteinExistence type="inferred from homology"/>
<feature type="transmembrane region" description="Helical" evidence="7">
    <location>
        <begin position="20"/>
        <end position="41"/>
    </location>
</feature>
<dbReference type="InterPro" id="IPR051790">
    <property type="entry name" value="Cytochrome_c-biogenesis_DsbD"/>
</dbReference>
<feature type="transmembrane region" description="Helical" evidence="7">
    <location>
        <begin position="91"/>
        <end position="111"/>
    </location>
</feature>
<dbReference type="GO" id="GO:0017004">
    <property type="term" value="P:cytochrome complex assembly"/>
    <property type="evidence" value="ECO:0007669"/>
    <property type="project" value="UniProtKB-KW"/>
</dbReference>
<dbReference type="AlphaFoldDB" id="A0A562RHG4"/>
<evidence type="ECO:0000313" key="10">
    <source>
        <dbReference type="Proteomes" id="UP000318307"/>
    </source>
</evidence>
<dbReference type="GO" id="GO:0016020">
    <property type="term" value="C:membrane"/>
    <property type="evidence" value="ECO:0007669"/>
    <property type="project" value="UniProtKB-SubCell"/>
</dbReference>
<dbReference type="Pfam" id="PF02683">
    <property type="entry name" value="DsbD_TM"/>
    <property type="match status" value="1"/>
</dbReference>
<keyword evidence="6 7" id="KW-0472">Membrane</keyword>
<evidence type="ECO:0000313" key="9">
    <source>
        <dbReference type="EMBL" id="TWI67816.1"/>
    </source>
</evidence>
<name>A0A562RHG4_9BACT</name>
<evidence type="ECO:0000256" key="7">
    <source>
        <dbReference type="SAM" id="Phobius"/>
    </source>
</evidence>
<evidence type="ECO:0000256" key="4">
    <source>
        <dbReference type="ARBA" id="ARBA00022748"/>
    </source>
</evidence>
<keyword evidence="4" id="KW-0201">Cytochrome c-type biogenesis</keyword>
<dbReference type="EMBL" id="VLLC01000025">
    <property type="protein sequence ID" value="TWI67816.1"/>
    <property type="molecule type" value="Genomic_DNA"/>
</dbReference>
<dbReference type="InterPro" id="IPR003834">
    <property type="entry name" value="Cyt_c_assmbl_TM_dom"/>
</dbReference>
<feature type="domain" description="Cytochrome C biogenesis protein transmembrane" evidence="8">
    <location>
        <begin position="8"/>
        <end position="225"/>
    </location>
</feature>
<evidence type="ECO:0000256" key="1">
    <source>
        <dbReference type="ARBA" id="ARBA00004141"/>
    </source>
</evidence>
<feature type="transmembrane region" description="Helical" evidence="7">
    <location>
        <begin position="61"/>
        <end position="85"/>
    </location>
</feature>
<evidence type="ECO:0000256" key="5">
    <source>
        <dbReference type="ARBA" id="ARBA00022989"/>
    </source>
</evidence>
<dbReference type="PANTHER" id="PTHR31272">
    <property type="entry name" value="CYTOCHROME C-TYPE BIOGENESIS PROTEIN HI_1454-RELATED"/>
    <property type="match status" value="1"/>
</dbReference>
<organism evidence="9 10">
    <name type="scientific">Desulfobotulus alkaliphilus</name>
    <dbReference type="NCBI Taxonomy" id="622671"/>
    <lineage>
        <taxon>Bacteria</taxon>
        <taxon>Pseudomonadati</taxon>
        <taxon>Thermodesulfobacteriota</taxon>
        <taxon>Desulfobacteria</taxon>
        <taxon>Desulfobacterales</taxon>
        <taxon>Desulfobacteraceae</taxon>
        <taxon>Desulfobotulus</taxon>
    </lineage>
</organism>
<feature type="transmembrane region" description="Helical" evidence="7">
    <location>
        <begin position="132"/>
        <end position="162"/>
    </location>
</feature>
<comment type="subcellular location">
    <subcellularLocation>
        <location evidence="1">Membrane</location>
        <topology evidence="1">Multi-pass membrane protein</topology>
    </subcellularLocation>
</comment>
<feature type="transmembrane region" description="Helical" evidence="7">
    <location>
        <begin position="203"/>
        <end position="225"/>
    </location>
</feature>
<evidence type="ECO:0000256" key="2">
    <source>
        <dbReference type="ARBA" id="ARBA00006143"/>
    </source>
</evidence>
<keyword evidence="10" id="KW-1185">Reference proteome</keyword>
<keyword evidence="3 7" id="KW-0812">Transmembrane</keyword>
<evidence type="ECO:0000256" key="6">
    <source>
        <dbReference type="ARBA" id="ARBA00023136"/>
    </source>
</evidence>
<evidence type="ECO:0000256" key="3">
    <source>
        <dbReference type="ARBA" id="ARBA00022692"/>
    </source>
</evidence>
<dbReference type="RefSeq" id="WP_246118599.1">
    <property type="nucleotide sequence ID" value="NZ_VLLC01000025.1"/>
</dbReference>
<dbReference type="Proteomes" id="UP000318307">
    <property type="component" value="Unassembled WGS sequence"/>
</dbReference>
<dbReference type="PANTHER" id="PTHR31272:SF4">
    <property type="entry name" value="CYTOCHROME C-TYPE BIOGENESIS PROTEIN HI_1454-RELATED"/>
    <property type="match status" value="1"/>
</dbReference>